<evidence type="ECO:0000313" key="2">
    <source>
        <dbReference type="EMBL" id="CEN62681.1"/>
    </source>
</evidence>
<keyword evidence="3" id="KW-1185">Reference proteome</keyword>
<organism evidence="2 3">
    <name type="scientific">Aspergillus calidoustus</name>
    <dbReference type="NCBI Taxonomy" id="454130"/>
    <lineage>
        <taxon>Eukaryota</taxon>
        <taxon>Fungi</taxon>
        <taxon>Dikarya</taxon>
        <taxon>Ascomycota</taxon>
        <taxon>Pezizomycotina</taxon>
        <taxon>Eurotiomycetes</taxon>
        <taxon>Eurotiomycetidae</taxon>
        <taxon>Eurotiales</taxon>
        <taxon>Aspergillaceae</taxon>
        <taxon>Aspergillus</taxon>
        <taxon>Aspergillus subgen. Nidulantes</taxon>
    </lineage>
</organism>
<reference evidence="3" key="1">
    <citation type="journal article" date="2016" name="Genome Announc.">
        <title>Draft genome sequences of fungus Aspergillus calidoustus.</title>
        <authorList>
            <person name="Horn F."/>
            <person name="Linde J."/>
            <person name="Mattern D.J."/>
            <person name="Walther G."/>
            <person name="Guthke R."/>
            <person name="Scherlach K."/>
            <person name="Martin K."/>
            <person name="Brakhage A.A."/>
            <person name="Petzke L."/>
            <person name="Valiante V."/>
        </authorList>
    </citation>
    <scope>NUCLEOTIDE SEQUENCE [LARGE SCALE GENOMIC DNA]</scope>
    <source>
        <strain evidence="3">SF006504</strain>
    </source>
</reference>
<sequence>MSSIGDLLVRRGAEMISARLQSRQEPELIHGWLGLAILILTGFAFVFMIFWVEYTCTHVIAALAAVEVSDPHAYIRLDSENTPDNSLGEESKPITSGLRSAVKHLRARGGGSIWSTFRAFRMFLAFTGFKMVVGVVVGALGATAIPIDSVIPSMLSQFVSSMLSATWQMAWVHLVIADKSPRSSYRRKLGLHHWPRIAPAAALYSGLMCVTFSLPAHAAARLAASTFLDTDEYTKGILNFILPGVLPALLMFFVTLPAKAVFVRVAASMLPEEDEPIVPFDRAFGGKVRATGELGLLDAWKSFGWAARKRYLVIIVKALAIEAALCLVAVLLVMGEMAIVIRTGPPPL</sequence>
<keyword evidence="1" id="KW-0472">Membrane</keyword>
<feature type="transmembrane region" description="Helical" evidence="1">
    <location>
        <begin position="311"/>
        <end position="341"/>
    </location>
</feature>
<dbReference type="AlphaFoldDB" id="A0A0U5A3H5"/>
<accession>A0A0U5A3H5</accession>
<evidence type="ECO:0008006" key="4">
    <source>
        <dbReference type="Google" id="ProtNLM"/>
    </source>
</evidence>
<dbReference type="STRING" id="454130.A0A0U5A3H5"/>
<evidence type="ECO:0000313" key="3">
    <source>
        <dbReference type="Proteomes" id="UP000054771"/>
    </source>
</evidence>
<keyword evidence="1" id="KW-1133">Transmembrane helix</keyword>
<name>A0A0U5A3H5_ASPCI</name>
<dbReference type="Proteomes" id="UP000054771">
    <property type="component" value="Unassembled WGS sequence"/>
</dbReference>
<feature type="transmembrane region" description="Helical" evidence="1">
    <location>
        <begin position="123"/>
        <end position="145"/>
    </location>
</feature>
<dbReference type="OMA" id="WSCFRGF"/>
<protein>
    <recommendedName>
        <fullName evidence="4">Ubiquitin conjugating enzyme</fullName>
    </recommendedName>
</protein>
<proteinExistence type="predicted"/>
<dbReference type="EMBL" id="CDMC01000007">
    <property type="protein sequence ID" value="CEN62681.1"/>
    <property type="molecule type" value="Genomic_DNA"/>
</dbReference>
<feature type="transmembrane region" description="Helical" evidence="1">
    <location>
        <begin position="240"/>
        <end position="262"/>
    </location>
</feature>
<keyword evidence="1" id="KW-0812">Transmembrane</keyword>
<gene>
    <name evidence="2" type="ORF">ASPCAL09313</name>
</gene>
<feature type="transmembrane region" description="Helical" evidence="1">
    <location>
        <begin position="197"/>
        <end position="220"/>
    </location>
</feature>
<dbReference type="OrthoDB" id="2896006at2759"/>
<feature type="transmembrane region" description="Helical" evidence="1">
    <location>
        <begin position="29"/>
        <end position="52"/>
    </location>
</feature>
<feature type="transmembrane region" description="Helical" evidence="1">
    <location>
        <begin position="157"/>
        <end position="176"/>
    </location>
</feature>
<evidence type="ECO:0000256" key="1">
    <source>
        <dbReference type="SAM" id="Phobius"/>
    </source>
</evidence>